<dbReference type="NCBIfam" id="NF003996">
    <property type="entry name" value="PRK05472.2-5"/>
    <property type="match status" value="1"/>
</dbReference>
<dbReference type="InterPro" id="IPR003781">
    <property type="entry name" value="CoA-bd"/>
</dbReference>
<evidence type="ECO:0000256" key="4">
    <source>
        <dbReference type="ARBA" id="ARBA00023027"/>
    </source>
</evidence>
<comment type="subunit">
    <text evidence="7">Homodimer.</text>
</comment>
<keyword evidence="5 7" id="KW-0238">DNA-binding</keyword>
<dbReference type="NCBIfam" id="NF003991">
    <property type="entry name" value="PRK05472.1-5"/>
    <property type="match status" value="1"/>
</dbReference>
<protein>
    <recommendedName>
        <fullName evidence="7">Redox-sensing transcriptional repressor Rex</fullName>
    </recommendedName>
</protein>
<accession>A0A1T4NPS1</accession>
<keyword evidence="10" id="KW-1185">Reference proteome</keyword>
<dbReference type="NCBIfam" id="NF003995">
    <property type="entry name" value="PRK05472.2-4"/>
    <property type="match status" value="1"/>
</dbReference>
<dbReference type="InterPro" id="IPR036390">
    <property type="entry name" value="WH_DNA-bd_sf"/>
</dbReference>
<keyword evidence="2 7" id="KW-0678">Repressor</keyword>
<dbReference type="NCBIfam" id="NF003989">
    <property type="entry name" value="PRK05472.1-3"/>
    <property type="match status" value="1"/>
</dbReference>
<dbReference type="SUPFAM" id="SSF46785">
    <property type="entry name" value="Winged helix' DNA-binding domain"/>
    <property type="match status" value="1"/>
</dbReference>
<dbReference type="GO" id="GO:0003700">
    <property type="term" value="F:DNA-binding transcription factor activity"/>
    <property type="evidence" value="ECO:0007669"/>
    <property type="project" value="UniProtKB-UniRule"/>
</dbReference>
<dbReference type="GO" id="GO:0005737">
    <property type="term" value="C:cytoplasm"/>
    <property type="evidence" value="ECO:0007669"/>
    <property type="project" value="UniProtKB-SubCell"/>
</dbReference>
<dbReference type="GO" id="GO:0045892">
    <property type="term" value="P:negative regulation of DNA-templated transcription"/>
    <property type="evidence" value="ECO:0007669"/>
    <property type="project" value="InterPro"/>
</dbReference>
<evidence type="ECO:0000256" key="2">
    <source>
        <dbReference type="ARBA" id="ARBA00022491"/>
    </source>
</evidence>
<dbReference type="HAMAP" id="MF_01131">
    <property type="entry name" value="Rex"/>
    <property type="match status" value="1"/>
</dbReference>
<feature type="binding site" evidence="7">
    <location>
        <begin position="93"/>
        <end position="98"/>
    </location>
    <ligand>
        <name>NAD(+)</name>
        <dbReference type="ChEBI" id="CHEBI:57540"/>
    </ligand>
</feature>
<gene>
    <name evidence="7" type="primary">rex</name>
    <name evidence="9" type="ORF">SAMN02745116_01498</name>
</gene>
<dbReference type="Pfam" id="PF02629">
    <property type="entry name" value="CoA_binding"/>
    <property type="match status" value="1"/>
</dbReference>
<dbReference type="PANTHER" id="PTHR35786:SF1">
    <property type="entry name" value="REDOX-SENSING TRANSCRIPTIONAL REPRESSOR REX 1"/>
    <property type="match status" value="1"/>
</dbReference>
<sequence>MNTTEEKKIPKATAKRFPLYLRYLKMLQSEGIERIQSHTFSEVTQVPSATIRRDFSYIGELGRSGFGYEVNKLIEVFGSFLNIETEEKIALVGCGNLGRALLNNNFRRNDNLQIICAFDSNPEVIGQKISGVEVFDIADFPEIVKEQNIMLAISTVPSQFAQDAVEKIVEGNVKAILSFAPDRVKVPADVTVQYIDLTNEVQTLLFYEQIQRK</sequence>
<dbReference type="InterPro" id="IPR036291">
    <property type="entry name" value="NAD(P)-bd_dom_sf"/>
</dbReference>
<dbReference type="Proteomes" id="UP000190328">
    <property type="component" value="Unassembled WGS sequence"/>
</dbReference>
<evidence type="ECO:0000256" key="6">
    <source>
        <dbReference type="ARBA" id="ARBA00023163"/>
    </source>
</evidence>
<dbReference type="OrthoDB" id="9784760at2"/>
<dbReference type="PANTHER" id="PTHR35786">
    <property type="entry name" value="REDOX-SENSING TRANSCRIPTIONAL REPRESSOR REX"/>
    <property type="match status" value="1"/>
</dbReference>
<dbReference type="STRING" id="263852.SAMN02745116_01498"/>
<name>A0A1T4NPS1_9ENTE</name>
<evidence type="ECO:0000256" key="1">
    <source>
        <dbReference type="ARBA" id="ARBA00022490"/>
    </source>
</evidence>
<reference evidence="10" key="1">
    <citation type="submission" date="2017-02" db="EMBL/GenBank/DDBJ databases">
        <authorList>
            <person name="Varghese N."/>
            <person name="Submissions S."/>
        </authorList>
    </citation>
    <scope>NUCLEOTIDE SEQUENCE [LARGE SCALE GENOMIC DNA]</scope>
    <source>
        <strain evidence="10">ATCC BAA-1030</strain>
    </source>
</reference>
<keyword evidence="3 7" id="KW-0805">Transcription regulation</keyword>
<evidence type="ECO:0000256" key="3">
    <source>
        <dbReference type="ARBA" id="ARBA00023015"/>
    </source>
</evidence>
<dbReference type="Gene3D" id="3.40.50.720">
    <property type="entry name" value="NAD(P)-binding Rossmann-like Domain"/>
    <property type="match status" value="1"/>
</dbReference>
<comment type="function">
    <text evidence="7">Modulates transcription in response to changes in cellular NADH/NAD(+) redox state.</text>
</comment>
<dbReference type="SMART" id="SM00881">
    <property type="entry name" value="CoA_binding"/>
    <property type="match status" value="1"/>
</dbReference>
<evidence type="ECO:0000313" key="9">
    <source>
        <dbReference type="EMBL" id="SJZ81280.1"/>
    </source>
</evidence>
<dbReference type="NCBIfam" id="NF003994">
    <property type="entry name" value="PRK05472.2-3"/>
    <property type="match status" value="1"/>
</dbReference>
<dbReference type="Pfam" id="PF06971">
    <property type="entry name" value="Put_DNA-bind_N"/>
    <property type="match status" value="1"/>
</dbReference>
<keyword evidence="4 7" id="KW-0520">NAD</keyword>
<dbReference type="Gene3D" id="1.10.10.10">
    <property type="entry name" value="Winged helix-like DNA-binding domain superfamily/Winged helix DNA-binding domain"/>
    <property type="match status" value="1"/>
</dbReference>
<comment type="subcellular location">
    <subcellularLocation>
        <location evidence="7">Cytoplasm</location>
    </subcellularLocation>
</comment>
<dbReference type="InterPro" id="IPR022876">
    <property type="entry name" value="Tscrpt_rep_Rex"/>
</dbReference>
<dbReference type="SUPFAM" id="SSF51735">
    <property type="entry name" value="NAD(P)-binding Rossmann-fold domains"/>
    <property type="match status" value="1"/>
</dbReference>
<evidence type="ECO:0000313" key="10">
    <source>
        <dbReference type="Proteomes" id="UP000190328"/>
    </source>
</evidence>
<dbReference type="GO" id="GO:0003677">
    <property type="term" value="F:DNA binding"/>
    <property type="evidence" value="ECO:0007669"/>
    <property type="project" value="UniProtKB-UniRule"/>
</dbReference>
<keyword evidence="1 7" id="KW-0963">Cytoplasm</keyword>
<evidence type="ECO:0000256" key="7">
    <source>
        <dbReference type="HAMAP-Rule" id="MF_01131"/>
    </source>
</evidence>
<organism evidence="9 10">
    <name type="scientific">Pilibacter termitis</name>
    <dbReference type="NCBI Taxonomy" id="263852"/>
    <lineage>
        <taxon>Bacteria</taxon>
        <taxon>Bacillati</taxon>
        <taxon>Bacillota</taxon>
        <taxon>Bacilli</taxon>
        <taxon>Lactobacillales</taxon>
        <taxon>Enterococcaceae</taxon>
        <taxon>Pilibacter</taxon>
    </lineage>
</organism>
<dbReference type="InterPro" id="IPR009718">
    <property type="entry name" value="Rex_DNA-bd_C_dom"/>
</dbReference>
<evidence type="ECO:0000256" key="5">
    <source>
        <dbReference type="ARBA" id="ARBA00023125"/>
    </source>
</evidence>
<feature type="DNA-binding region" description="H-T-H motif" evidence="7">
    <location>
        <begin position="19"/>
        <end position="58"/>
    </location>
</feature>
<feature type="domain" description="CoA-binding" evidence="8">
    <location>
        <begin position="82"/>
        <end position="183"/>
    </location>
</feature>
<evidence type="ECO:0000259" key="8">
    <source>
        <dbReference type="SMART" id="SM00881"/>
    </source>
</evidence>
<proteinExistence type="inferred from homology"/>
<keyword evidence="6 7" id="KW-0804">Transcription</keyword>
<dbReference type="EMBL" id="FUXI01000016">
    <property type="protein sequence ID" value="SJZ81280.1"/>
    <property type="molecule type" value="Genomic_DNA"/>
</dbReference>
<dbReference type="InterPro" id="IPR058203">
    <property type="entry name" value="Rex_bacilli-type"/>
</dbReference>
<comment type="similarity">
    <text evidence="7">Belongs to the transcriptional regulatory Rex family.</text>
</comment>
<dbReference type="GO" id="GO:0051775">
    <property type="term" value="P:response to redox state"/>
    <property type="evidence" value="ECO:0007669"/>
    <property type="project" value="InterPro"/>
</dbReference>
<dbReference type="AlphaFoldDB" id="A0A1T4NPS1"/>
<dbReference type="RefSeq" id="WP_078807435.1">
    <property type="nucleotide sequence ID" value="NZ_FUXI01000016.1"/>
</dbReference>
<dbReference type="InterPro" id="IPR036388">
    <property type="entry name" value="WH-like_DNA-bd_sf"/>
</dbReference>